<feature type="compositionally biased region" description="Low complexity" evidence="1">
    <location>
        <begin position="443"/>
        <end position="480"/>
    </location>
</feature>
<feature type="compositionally biased region" description="Polar residues" evidence="1">
    <location>
        <begin position="681"/>
        <end position="712"/>
    </location>
</feature>
<evidence type="ECO:0000256" key="2">
    <source>
        <dbReference type="SAM" id="Phobius"/>
    </source>
</evidence>
<name>A0A9X1T3X6_9ACTN</name>
<keyword evidence="2" id="KW-0812">Transmembrane</keyword>
<dbReference type="AlphaFoldDB" id="A0A9X1T3X6"/>
<feature type="region of interest" description="Disordered" evidence="1">
    <location>
        <begin position="365"/>
        <end position="728"/>
    </location>
</feature>
<evidence type="ECO:0008006" key="5">
    <source>
        <dbReference type="Google" id="ProtNLM"/>
    </source>
</evidence>
<feature type="transmembrane region" description="Helical" evidence="2">
    <location>
        <begin position="215"/>
        <end position="238"/>
    </location>
</feature>
<protein>
    <recommendedName>
        <fullName evidence="5">TrbL/VirB6 plasmid conjugal transfer protein</fullName>
    </recommendedName>
</protein>
<feature type="compositionally biased region" description="Polar residues" evidence="1">
    <location>
        <begin position="402"/>
        <end position="436"/>
    </location>
</feature>
<feature type="transmembrane region" description="Helical" evidence="2">
    <location>
        <begin position="186"/>
        <end position="203"/>
    </location>
</feature>
<accession>A0A9X1T3X6</accession>
<reference evidence="3" key="1">
    <citation type="submission" date="2021-11" db="EMBL/GenBank/DDBJ databases">
        <title>Streptomyces corallinus and Kineosporia corallina sp. nov., two new coral-derived marine actinobacteria.</title>
        <authorList>
            <person name="Buangrab K."/>
            <person name="Sutthacheep M."/>
            <person name="Yeemin T."/>
            <person name="Harunari E."/>
            <person name="Igarashi Y."/>
            <person name="Sripreechasak P."/>
            <person name="Kanchanasin P."/>
            <person name="Tanasupawat S."/>
            <person name="Phongsopitanun W."/>
        </authorList>
    </citation>
    <scope>NUCLEOTIDE SEQUENCE</scope>
    <source>
        <strain evidence="3">JCM 31032</strain>
    </source>
</reference>
<proteinExistence type="predicted"/>
<dbReference type="Proteomes" id="UP001138997">
    <property type="component" value="Unassembled WGS sequence"/>
</dbReference>
<feature type="transmembrane region" description="Helical" evidence="2">
    <location>
        <begin position="245"/>
        <end position="265"/>
    </location>
</feature>
<feature type="compositionally biased region" description="Low complexity" evidence="1">
    <location>
        <begin position="556"/>
        <end position="598"/>
    </location>
</feature>
<keyword evidence="2" id="KW-1133">Transmembrane helix</keyword>
<dbReference type="RefSeq" id="WP_231449020.1">
    <property type="nucleotide sequence ID" value="NZ_JAJOMB010000027.1"/>
</dbReference>
<sequence>MPCILDPVDCVTDAAGGLVGGVASSAWESVCKSFAEAATSLLEAFAKAFTAFPDMNPLSAGVRGVYAISLGIAIVVGAGLFLWQVARTAITHEGAPLAYGLAGLGKALLSFIATLTVTSAALMASNDLTAWIINASFGDIDGLQEKLAKVFSFQTPGQQASLLLIMALIGIILTLVLWFELLLSNAAIAILIGTSPIAGAGQISEATRSWWPKLVSATIQLIILKPIIALVFAIGFGVTGQADDLGTLLGGMMILLLSVLAWPAIARFFTFAQVTVGGGSGLAAAIGLAAGRTADLAAAGPSGASPNKFAADSESRTMSAVGARAGKSGAGTAGIGKAAAAGGPTPLALVAAGLSAAQSAANSLVGRMEQTASHAGLDRPNPHPAVAGHPSGASMRWPSSHHGATSETPDWNTNSNDDSTTAGSTNGSGDTNSMTSTPPTPPTQDAATRDAAGTNTGAGAGAMAMPPSASSTSDSAWAGDPSMTSDAQLSPAPGPDTGLIASADTSAGTDENDLPQPGPGSVSPGQGELFAYPEPATDSSPGMEDDVTSTAEASDEVSATASSAPATAEVSGSRAAASEGATSNAATDATASDATDTAVRPGVHENTVTRNQSSHATSPVTSESGSTQSQVSEHGTSVVADPSPGTASHPAARGTDSTHHSTNNPDGPVDPGHGAHGHASPPSTGTSNGAGPQNSNQNVGRDNGTGNTSTNPRGGAGRDVTNENGQGR</sequence>
<keyword evidence="2" id="KW-0472">Membrane</keyword>
<keyword evidence="4" id="KW-1185">Reference proteome</keyword>
<organism evidence="3 4">
    <name type="scientific">Kineosporia babensis</name>
    <dbReference type="NCBI Taxonomy" id="499548"/>
    <lineage>
        <taxon>Bacteria</taxon>
        <taxon>Bacillati</taxon>
        <taxon>Actinomycetota</taxon>
        <taxon>Actinomycetes</taxon>
        <taxon>Kineosporiales</taxon>
        <taxon>Kineosporiaceae</taxon>
        <taxon>Kineosporia</taxon>
    </lineage>
</organism>
<feature type="transmembrane region" description="Helical" evidence="2">
    <location>
        <begin position="160"/>
        <end position="179"/>
    </location>
</feature>
<evidence type="ECO:0000313" key="4">
    <source>
        <dbReference type="Proteomes" id="UP001138997"/>
    </source>
</evidence>
<evidence type="ECO:0000313" key="3">
    <source>
        <dbReference type="EMBL" id="MCD5316168.1"/>
    </source>
</evidence>
<feature type="transmembrane region" description="Helical" evidence="2">
    <location>
        <begin position="97"/>
        <end position="122"/>
    </location>
</feature>
<dbReference type="EMBL" id="JAJOMB010000027">
    <property type="protein sequence ID" value="MCD5316168.1"/>
    <property type="molecule type" value="Genomic_DNA"/>
</dbReference>
<feature type="transmembrane region" description="Helical" evidence="2">
    <location>
        <begin position="65"/>
        <end position="85"/>
    </location>
</feature>
<gene>
    <name evidence="3" type="ORF">LR394_35260</name>
</gene>
<comment type="caution">
    <text evidence="3">The sequence shown here is derived from an EMBL/GenBank/DDBJ whole genome shotgun (WGS) entry which is preliminary data.</text>
</comment>
<evidence type="ECO:0000256" key="1">
    <source>
        <dbReference type="SAM" id="MobiDB-lite"/>
    </source>
</evidence>
<feature type="compositionally biased region" description="Polar residues" evidence="1">
    <location>
        <begin position="606"/>
        <end position="635"/>
    </location>
</feature>